<comment type="caution">
    <text evidence="1">The sequence shown here is derived from an EMBL/GenBank/DDBJ whole genome shotgun (WGS) entry which is preliminary data.</text>
</comment>
<gene>
    <name evidence="1" type="ORF">DPX39_080017000</name>
</gene>
<accession>A0A3L6L2E6</accession>
<proteinExistence type="predicted"/>
<evidence type="ECO:0000313" key="1">
    <source>
        <dbReference type="EMBL" id="RHW70719.1"/>
    </source>
</evidence>
<reference evidence="1" key="1">
    <citation type="submission" date="2018-09" db="EMBL/GenBank/DDBJ databases">
        <title>whole genome sequence of T. equiperdum IVM-t1 strain.</title>
        <authorList>
            <person name="Suganuma K."/>
        </authorList>
    </citation>
    <scope>NUCLEOTIDE SEQUENCE [LARGE SCALE GENOMIC DNA]</scope>
    <source>
        <strain evidence="1">IVM-t1</strain>
    </source>
</reference>
<sequence length="115" mass="13748">MLTYCLLGRDSEVRRRTFTPDRRWRMWEVEDVLGRMKEKVEGERQKFCNEMNSLFLKELSVGALGAAERQRFIELGDAYQENCVFLEKLSNLKKKQYEIPYEPRKLGAFFNTRDV</sequence>
<dbReference type="AlphaFoldDB" id="A0A3L6L2E6"/>
<name>A0A3L6L2E6_9TRYP</name>
<dbReference type="Proteomes" id="UP000266743">
    <property type="component" value="Chromosome 8"/>
</dbReference>
<protein>
    <submittedName>
        <fullName evidence="1">Uncharacterized protein</fullName>
    </submittedName>
</protein>
<dbReference type="EMBL" id="QSBY01000008">
    <property type="protein sequence ID" value="RHW70719.1"/>
    <property type="molecule type" value="Genomic_DNA"/>
</dbReference>
<organism evidence="1">
    <name type="scientific">Trypanosoma brucei equiperdum</name>
    <dbReference type="NCBI Taxonomy" id="630700"/>
    <lineage>
        <taxon>Eukaryota</taxon>
        <taxon>Discoba</taxon>
        <taxon>Euglenozoa</taxon>
        <taxon>Kinetoplastea</taxon>
        <taxon>Metakinetoplastina</taxon>
        <taxon>Trypanosomatida</taxon>
        <taxon>Trypanosomatidae</taxon>
        <taxon>Trypanosoma</taxon>
    </lineage>
</organism>